<organism evidence="1 2">
    <name type="scientific">Aedoeadaptatus coxii</name>
    <dbReference type="NCBI Taxonomy" id="755172"/>
    <lineage>
        <taxon>Bacteria</taxon>
        <taxon>Bacillati</taxon>
        <taxon>Bacillota</taxon>
        <taxon>Tissierellia</taxon>
        <taxon>Tissierellales</taxon>
        <taxon>Peptoniphilaceae</taxon>
        <taxon>Aedoeadaptatus</taxon>
    </lineage>
</organism>
<name>A0A134AC78_9FIRM</name>
<dbReference type="AlphaFoldDB" id="A0A134AC78"/>
<evidence type="ECO:0000313" key="1">
    <source>
        <dbReference type="EMBL" id="KXB65285.1"/>
    </source>
</evidence>
<gene>
    <name evidence="1" type="ORF">HMPREF1863_01482</name>
</gene>
<dbReference type="STRING" id="755172.HMPREF1863_01482"/>
<reference evidence="2" key="1">
    <citation type="submission" date="2016-01" db="EMBL/GenBank/DDBJ databases">
        <authorList>
            <person name="Mitreva M."/>
            <person name="Pepin K.H."/>
            <person name="Mihindukulasuriya K.A."/>
            <person name="Fulton R."/>
            <person name="Fronick C."/>
            <person name="O'Laughlin M."/>
            <person name="Miner T."/>
            <person name="Herter B."/>
            <person name="Rosa B.A."/>
            <person name="Cordes M."/>
            <person name="Tomlinson C."/>
            <person name="Wollam A."/>
            <person name="Palsikar V.B."/>
            <person name="Mardis E.R."/>
            <person name="Wilson R.K."/>
        </authorList>
    </citation>
    <scope>NUCLEOTIDE SEQUENCE [LARGE SCALE GENOMIC DNA]</scope>
    <source>
        <strain evidence="2">DNF00729</strain>
    </source>
</reference>
<sequence length="64" mass="7769">MGRAGKRETRPLPLSPFPLPREKVFGLYKTESKRDFVREYVFLKFIQIILLRFGKKTFERILYF</sequence>
<dbReference type="EMBL" id="LSDG01000044">
    <property type="protein sequence ID" value="KXB65285.1"/>
    <property type="molecule type" value="Genomic_DNA"/>
</dbReference>
<proteinExistence type="predicted"/>
<accession>A0A134AC78</accession>
<dbReference type="PATRIC" id="fig|755172.3.peg.1444"/>
<comment type="caution">
    <text evidence="1">The sequence shown here is derived from an EMBL/GenBank/DDBJ whole genome shotgun (WGS) entry which is preliminary data.</text>
</comment>
<keyword evidence="2" id="KW-1185">Reference proteome</keyword>
<evidence type="ECO:0000313" key="2">
    <source>
        <dbReference type="Proteomes" id="UP000070442"/>
    </source>
</evidence>
<dbReference type="Proteomes" id="UP000070442">
    <property type="component" value="Unassembled WGS sequence"/>
</dbReference>
<protein>
    <submittedName>
        <fullName evidence="1">Uncharacterized protein</fullName>
    </submittedName>
</protein>